<reference evidence="3" key="1">
    <citation type="submission" date="2016-04" db="EMBL/GenBank/DDBJ databases">
        <authorList>
            <person name="Shah S.A."/>
            <person name="Garrett R.A."/>
        </authorList>
    </citation>
    <scope>NUCLEOTIDE SEQUENCE [LARGE SCALE GENOMIC DNA]</scope>
    <source>
        <strain evidence="3">ATCC 35091 / DSM 1616 / JCM 8930 / NBRC 15331 / P1</strain>
    </source>
</reference>
<organism evidence="2 3">
    <name type="scientific">Saccharolobus solfataricus</name>
    <name type="common">Sulfolobus solfataricus</name>
    <dbReference type="NCBI Taxonomy" id="2287"/>
    <lineage>
        <taxon>Archaea</taxon>
        <taxon>Thermoproteota</taxon>
        <taxon>Thermoprotei</taxon>
        <taxon>Sulfolobales</taxon>
        <taxon>Sulfolobaceae</taxon>
        <taxon>Saccharolobus</taxon>
    </lineage>
</organism>
<sequence length="71" mass="8473">MIIFHYNISLISRYTERYNYILFLINYKIIFLSYYIYSIICAWDTLSRTSSPANILPCTVKLFPTICPAYE</sequence>
<feature type="transmembrane region" description="Helical" evidence="1">
    <location>
        <begin position="20"/>
        <end position="43"/>
    </location>
</feature>
<evidence type="ECO:0000256" key="1">
    <source>
        <dbReference type="SAM" id="Phobius"/>
    </source>
</evidence>
<keyword evidence="1" id="KW-0812">Transmembrane</keyword>
<dbReference type="AlphaFoldDB" id="A0A157T314"/>
<dbReference type="EMBL" id="LT549890">
    <property type="protein sequence ID" value="SAI85626.1"/>
    <property type="molecule type" value="Genomic_DNA"/>
</dbReference>
<protein>
    <submittedName>
        <fullName evidence="2">Putative transcriptional regulator</fullName>
    </submittedName>
</protein>
<evidence type="ECO:0000313" key="2">
    <source>
        <dbReference type="EMBL" id="SAI85626.1"/>
    </source>
</evidence>
<evidence type="ECO:0000313" key="3">
    <source>
        <dbReference type="Proteomes" id="UP000076770"/>
    </source>
</evidence>
<dbReference type="Proteomes" id="UP000076770">
    <property type="component" value="Chromosome i"/>
</dbReference>
<gene>
    <name evidence="2" type="ORF">SSOP1_2072</name>
</gene>
<proteinExistence type="predicted"/>
<name>A0A157T314_SACSO</name>
<accession>A0A157T314</accession>
<keyword evidence="1" id="KW-0472">Membrane</keyword>
<keyword evidence="1" id="KW-1133">Transmembrane helix</keyword>